<dbReference type="EMBL" id="JALLPJ020000599">
    <property type="protein sequence ID" value="KAL3787740.1"/>
    <property type="molecule type" value="Genomic_DNA"/>
</dbReference>
<comment type="caution">
    <text evidence="3">The sequence shown here is derived from an EMBL/GenBank/DDBJ whole genome shotgun (WGS) entry which is preliminary data.</text>
</comment>
<name>A0ABD3PN43_9STRA</name>
<keyword evidence="2" id="KW-1133">Transmembrane helix</keyword>
<evidence type="ECO:0000256" key="2">
    <source>
        <dbReference type="SAM" id="Phobius"/>
    </source>
</evidence>
<evidence type="ECO:0000313" key="4">
    <source>
        <dbReference type="Proteomes" id="UP001530400"/>
    </source>
</evidence>
<keyword evidence="4" id="KW-1185">Reference proteome</keyword>
<evidence type="ECO:0000313" key="3">
    <source>
        <dbReference type="EMBL" id="KAL3787740.1"/>
    </source>
</evidence>
<evidence type="ECO:0000256" key="1">
    <source>
        <dbReference type="SAM" id="MobiDB-lite"/>
    </source>
</evidence>
<feature type="region of interest" description="Disordered" evidence="1">
    <location>
        <begin position="29"/>
        <end position="159"/>
    </location>
</feature>
<keyword evidence="2" id="KW-0812">Transmembrane</keyword>
<feature type="transmembrane region" description="Helical" evidence="2">
    <location>
        <begin position="255"/>
        <end position="276"/>
    </location>
</feature>
<accession>A0ABD3PN43</accession>
<protein>
    <submittedName>
        <fullName evidence="3">Uncharacterized protein</fullName>
    </submittedName>
</protein>
<feature type="compositionally biased region" description="Low complexity" evidence="1">
    <location>
        <begin position="146"/>
        <end position="159"/>
    </location>
</feature>
<feature type="region of interest" description="Disordered" evidence="1">
    <location>
        <begin position="293"/>
        <end position="316"/>
    </location>
</feature>
<feature type="compositionally biased region" description="Basic and acidic residues" evidence="1">
    <location>
        <begin position="42"/>
        <end position="60"/>
    </location>
</feature>
<keyword evidence="2" id="KW-0472">Membrane</keyword>
<gene>
    <name evidence="3" type="ORF">ACHAWO_006138</name>
</gene>
<reference evidence="3 4" key="1">
    <citation type="submission" date="2024-10" db="EMBL/GenBank/DDBJ databases">
        <title>Updated reference genomes for cyclostephanoid diatoms.</title>
        <authorList>
            <person name="Roberts W.R."/>
            <person name="Alverson A.J."/>
        </authorList>
    </citation>
    <scope>NUCLEOTIDE SEQUENCE [LARGE SCALE GENOMIC DNA]</scope>
    <source>
        <strain evidence="3 4">AJA010-31</strain>
    </source>
</reference>
<dbReference type="AlphaFoldDB" id="A0ABD3PN43"/>
<proteinExistence type="predicted"/>
<organism evidence="3 4">
    <name type="scientific">Cyclotella atomus</name>
    <dbReference type="NCBI Taxonomy" id="382360"/>
    <lineage>
        <taxon>Eukaryota</taxon>
        <taxon>Sar</taxon>
        <taxon>Stramenopiles</taxon>
        <taxon>Ochrophyta</taxon>
        <taxon>Bacillariophyta</taxon>
        <taxon>Coscinodiscophyceae</taxon>
        <taxon>Thalassiosirophycidae</taxon>
        <taxon>Stephanodiscales</taxon>
        <taxon>Stephanodiscaceae</taxon>
        <taxon>Cyclotella</taxon>
    </lineage>
</organism>
<dbReference type="Proteomes" id="UP001530400">
    <property type="component" value="Unassembled WGS sequence"/>
</dbReference>
<sequence length="822" mass="89925">MNDKDEDDAPKDGPKFTKEWFELKEQEILARDNTEADLPEEEAVKVEPTDNHDAVPRAELIDDQDSPPQPAGMRGETDNLNLAAKNTKNLHNSGPQSHVDTGEPPLPACMISDPEGTIEMKKPSRKQSKQVQDVQIQERDTLCSDTEPITNPSTETETSENILPADRAVINGTNPATSFLQTGSYIGTIIESAEALTNGSDVEEQRHAANTGNYSHAIISPMPEIAEAYVVDDENVFIATPTENLPWWKQRRTKILFAFVLLLLVTVLAVSLKMGLSPKRTITAFVAFTASPTASSAPSVQPSSSPTSSLMPSSAPSACSDRIVTNTRQIGLLTSNPSGLKFALDGTNLVIAWEQFPGSIGIEGSFYTAFYSLTDAGEWVSAGYFIEGNVILGGFDSRFDVDISDRTAIIGLPVNNVAYVYMQNTAGLWEKVPSIEPNNQVSECGGFGVSVHVCEDLAVVSDSSYCQSPYRSWARNSNSASYFFEPIGGEWVEIGRNISNLDWYDDDDTDKAMSLPYDRYAMEYPLCLGSANSHYASAYQDGVAIYKPDQNSTTSTFIQNLDSSDYTEGFGQEFAMSDGVLVVGSNNYTHFFSETNGVWEEILKLDKSYDAYELSGRTLIAAKDADVYSMNIEDCTPLMPTKQPSTGMNGECYYVNITSSRGVDEVYDYDDDSWQVSDWEVTIRTETFLESDSTAINSVTQSDSTTCLYPGLYEASFATEWCGCYNVSFDFPDWPDEGFTFSGCSYLGGSIDSAVFDVPRTKLIVPTPAPITPYPTTSPTTSFSPSTTSAPTYHTMAPTSRITPFPTAMSFSPTESMPPVPI</sequence>
<feature type="compositionally biased region" description="Low complexity" evidence="1">
    <location>
        <begin position="79"/>
        <end position="92"/>
    </location>
</feature>